<proteinExistence type="inferred from homology"/>
<dbReference type="PANTHER" id="PTHR43567:SF1">
    <property type="entry name" value="FLAVOREDOXIN"/>
    <property type="match status" value="1"/>
</dbReference>
<dbReference type="InterPro" id="IPR012349">
    <property type="entry name" value="Split_barrel_FMN-bd"/>
</dbReference>
<sequence length="68" mass="7899">MLLSKNFEKEILYCGRHSGKTLDKFKETGFEKEEAETINCPRIKQALGYLECKVEKETEVADHFLFIA</sequence>
<dbReference type="PANTHER" id="PTHR43567">
    <property type="entry name" value="FLAVOREDOXIN-RELATED-RELATED"/>
    <property type="match status" value="1"/>
</dbReference>
<feature type="non-terminal residue" evidence="5">
    <location>
        <position position="68"/>
    </location>
</feature>
<dbReference type="Gene3D" id="2.30.110.10">
    <property type="entry name" value="Electron Transport, Fmn-binding Protein, Chain A"/>
    <property type="match status" value="1"/>
</dbReference>
<dbReference type="InterPro" id="IPR002563">
    <property type="entry name" value="Flavin_Rdtase-like_dom"/>
</dbReference>
<gene>
    <name evidence="5" type="ORF">S01H4_04291</name>
</gene>
<organism evidence="5">
    <name type="scientific">marine sediment metagenome</name>
    <dbReference type="NCBI Taxonomy" id="412755"/>
    <lineage>
        <taxon>unclassified sequences</taxon>
        <taxon>metagenomes</taxon>
        <taxon>ecological metagenomes</taxon>
    </lineage>
</organism>
<evidence type="ECO:0000259" key="4">
    <source>
        <dbReference type="Pfam" id="PF01613"/>
    </source>
</evidence>
<reference evidence="5" key="1">
    <citation type="journal article" date="2014" name="Front. Microbiol.">
        <title>High frequency of phylogenetically diverse reductive dehalogenase-homologous genes in deep subseafloor sedimentary metagenomes.</title>
        <authorList>
            <person name="Kawai M."/>
            <person name="Futagami T."/>
            <person name="Toyoda A."/>
            <person name="Takaki Y."/>
            <person name="Nishi S."/>
            <person name="Hori S."/>
            <person name="Arai W."/>
            <person name="Tsubouchi T."/>
            <person name="Morono Y."/>
            <person name="Uchiyama I."/>
            <person name="Ito T."/>
            <person name="Fujiyama A."/>
            <person name="Inagaki F."/>
            <person name="Takami H."/>
        </authorList>
    </citation>
    <scope>NUCLEOTIDE SEQUENCE</scope>
    <source>
        <strain evidence="5">Expedition CK06-06</strain>
    </source>
</reference>
<name>X0Z1M5_9ZZZZ</name>
<accession>X0Z1M5</accession>
<dbReference type="GO" id="GO:0010181">
    <property type="term" value="F:FMN binding"/>
    <property type="evidence" value="ECO:0007669"/>
    <property type="project" value="InterPro"/>
</dbReference>
<comment type="cofactor">
    <cofactor evidence="1">
        <name>FMN</name>
        <dbReference type="ChEBI" id="CHEBI:58210"/>
    </cofactor>
</comment>
<dbReference type="SUPFAM" id="SSF50475">
    <property type="entry name" value="FMN-binding split barrel"/>
    <property type="match status" value="1"/>
</dbReference>
<evidence type="ECO:0000256" key="2">
    <source>
        <dbReference type="ARBA" id="ARBA00022630"/>
    </source>
</evidence>
<dbReference type="EMBL" id="BART01001137">
    <property type="protein sequence ID" value="GAG63020.1"/>
    <property type="molecule type" value="Genomic_DNA"/>
</dbReference>
<evidence type="ECO:0000313" key="5">
    <source>
        <dbReference type="EMBL" id="GAG63020.1"/>
    </source>
</evidence>
<dbReference type="InterPro" id="IPR052174">
    <property type="entry name" value="Flavoredoxin"/>
</dbReference>
<dbReference type="Pfam" id="PF01613">
    <property type="entry name" value="Flavin_Reduct"/>
    <property type="match status" value="1"/>
</dbReference>
<protein>
    <recommendedName>
        <fullName evidence="4">Flavin reductase like domain-containing protein</fullName>
    </recommendedName>
</protein>
<feature type="domain" description="Flavin reductase like" evidence="4">
    <location>
        <begin position="2"/>
        <end position="68"/>
    </location>
</feature>
<comment type="caution">
    <text evidence="5">The sequence shown here is derived from an EMBL/GenBank/DDBJ whole genome shotgun (WGS) entry which is preliminary data.</text>
</comment>
<evidence type="ECO:0000256" key="3">
    <source>
        <dbReference type="ARBA" id="ARBA00038054"/>
    </source>
</evidence>
<dbReference type="AlphaFoldDB" id="X0Z1M5"/>
<keyword evidence="2" id="KW-0285">Flavoprotein</keyword>
<comment type="similarity">
    <text evidence="3">Belongs to the flavoredoxin family.</text>
</comment>
<evidence type="ECO:0000256" key="1">
    <source>
        <dbReference type="ARBA" id="ARBA00001917"/>
    </source>
</evidence>